<evidence type="ECO:0000313" key="12">
    <source>
        <dbReference type="Proteomes" id="UP000694523"/>
    </source>
</evidence>
<dbReference type="GO" id="GO:0005874">
    <property type="term" value="C:microtubule"/>
    <property type="evidence" value="ECO:0007669"/>
    <property type="project" value="UniProtKB-KW"/>
</dbReference>
<feature type="coiled-coil region" evidence="7">
    <location>
        <begin position="371"/>
        <end position="421"/>
    </location>
</feature>
<dbReference type="PANTHER" id="PTHR19336">
    <property type="entry name" value="UNCHARACTERIZED DUF1167"/>
    <property type="match status" value="1"/>
</dbReference>
<feature type="region of interest" description="Disordered" evidence="8">
    <location>
        <begin position="1"/>
        <end position="34"/>
    </location>
</feature>
<keyword evidence="3" id="KW-0963">Cytoplasm</keyword>
<protein>
    <recommendedName>
        <fullName evidence="13">Centrosomal protein 57kDa</fullName>
    </recommendedName>
</protein>
<keyword evidence="4" id="KW-0493">Microtubule</keyword>
<keyword evidence="5 7" id="KW-0175">Coiled coil</keyword>
<evidence type="ECO:0000256" key="5">
    <source>
        <dbReference type="ARBA" id="ARBA00023054"/>
    </source>
</evidence>
<dbReference type="GO" id="GO:0008017">
    <property type="term" value="F:microtubule binding"/>
    <property type="evidence" value="ECO:0007669"/>
    <property type="project" value="InterPro"/>
</dbReference>
<evidence type="ECO:0000259" key="10">
    <source>
        <dbReference type="Pfam" id="PF14073"/>
    </source>
</evidence>
<feature type="domain" description="Cep57 centrosome microtubule-binding" evidence="9">
    <location>
        <begin position="356"/>
        <end position="428"/>
    </location>
</feature>
<evidence type="ECO:0000256" key="4">
    <source>
        <dbReference type="ARBA" id="ARBA00022701"/>
    </source>
</evidence>
<dbReference type="GO" id="GO:0005813">
    <property type="term" value="C:centrosome"/>
    <property type="evidence" value="ECO:0007669"/>
    <property type="project" value="UniProtKB-SubCell"/>
</dbReference>
<keyword evidence="6" id="KW-0206">Cytoskeleton</keyword>
<comment type="subcellular location">
    <subcellularLocation>
        <location evidence="1">Cytoplasm</location>
        <location evidence="1">Cytoskeleton</location>
        <location evidence="1">Microtubule organizing center</location>
        <location evidence="1">Centrosome</location>
    </subcellularLocation>
</comment>
<dbReference type="Proteomes" id="UP000694523">
    <property type="component" value="Unplaced"/>
</dbReference>
<evidence type="ECO:0000256" key="1">
    <source>
        <dbReference type="ARBA" id="ARBA00004300"/>
    </source>
</evidence>
<proteinExistence type="inferred from homology"/>
<dbReference type="AlphaFoldDB" id="A0A8C6TSX5"/>
<dbReference type="InterPro" id="IPR024957">
    <property type="entry name" value="Cep57_MT-bd_dom"/>
</dbReference>
<feature type="compositionally biased region" description="Low complexity" evidence="8">
    <location>
        <begin position="347"/>
        <end position="362"/>
    </location>
</feature>
<accession>A0A8C6TSX5</accession>
<name>A0A8C6TSX5_9GOBI</name>
<feature type="region of interest" description="Disordered" evidence="8">
    <location>
        <begin position="258"/>
        <end position="295"/>
    </location>
</feature>
<dbReference type="PANTHER" id="PTHR19336:SF11">
    <property type="entry name" value="CENTROSOMAL PROTEIN OF 57 KDA"/>
    <property type="match status" value="1"/>
</dbReference>
<evidence type="ECO:0000256" key="7">
    <source>
        <dbReference type="SAM" id="Coils"/>
    </source>
</evidence>
<feature type="coiled-coil region" evidence="7">
    <location>
        <begin position="74"/>
        <end position="101"/>
    </location>
</feature>
<evidence type="ECO:0000256" key="2">
    <source>
        <dbReference type="ARBA" id="ARBA00008179"/>
    </source>
</evidence>
<dbReference type="GO" id="GO:0043015">
    <property type="term" value="F:gamma-tubulin binding"/>
    <property type="evidence" value="ECO:0007669"/>
    <property type="project" value="InterPro"/>
</dbReference>
<feature type="region of interest" description="Disordered" evidence="8">
    <location>
        <begin position="338"/>
        <end position="364"/>
    </location>
</feature>
<evidence type="ECO:0000313" key="11">
    <source>
        <dbReference type="Ensembl" id="ENSNMLP00000025301.1"/>
    </source>
</evidence>
<evidence type="ECO:0000256" key="6">
    <source>
        <dbReference type="ARBA" id="ARBA00023212"/>
    </source>
</evidence>
<dbReference type="InterPro" id="IPR025913">
    <property type="entry name" value="Cep57_CLD"/>
</dbReference>
<feature type="domain" description="Cep57 centrosome localisation" evidence="10">
    <location>
        <begin position="76"/>
        <end position="261"/>
    </location>
</feature>
<feature type="coiled-coil region" evidence="7">
    <location>
        <begin position="205"/>
        <end position="253"/>
    </location>
</feature>
<dbReference type="Pfam" id="PF14073">
    <property type="entry name" value="Cep57_CLD"/>
    <property type="match status" value="1"/>
</dbReference>
<comment type="similarity">
    <text evidence="2">Belongs to the translokin family.</text>
</comment>
<organism evidence="11 12">
    <name type="scientific">Neogobius melanostomus</name>
    <name type="common">round goby</name>
    <dbReference type="NCBI Taxonomy" id="47308"/>
    <lineage>
        <taxon>Eukaryota</taxon>
        <taxon>Metazoa</taxon>
        <taxon>Chordata</taxon>
        <taxon>Craniata</taxon>
        <taxon>Vertebrata</taxon>
        <taxon>Euteleostomi</taxon>
        <taxon>Actinopterygii</taxon>
        <taxon>Neopterygii</taxon>
        <taxon>Teleostei</taxon>
        <taxon>Neoteleostei</taxon>
        <taxon>Acanthomorphata</taxon>
        <taxon>Gobiaria</taxon>
        <taxon>Gobiiformes</taxon>
        <taxon>Gobioidei</taxon>
        <taxon>Gobiidae</taxon>
        <taxon>Benthophilinae</taxon>
        <taxon>Neogobiini</taxon>
        <taxon>Neogobius</taxon>
    </lineage>
</organism>
<keyword evidence="12" id="KW-1185">Reference proteome</keyword>
<reference evidence="11" key="1">
    <citation type="submission" date="2025-08" db="UniProtKB">
        <authorList>
            <consortium name="Ensembl"/>
        </authorList>
    </citation>
    <scope>IDENTIFICATION</scope>
</reference>
<dbReference type="InterPro" id="IPR051756">
    <property type="entry name" value="Centrosomal_MT-associated"/>
</dbReference>
<dbReference type="Ensembl" id="ENSNMLT00000028295.1">
    <property type="protein sequence ID" value="ENSNMLP00000025301.1"/>
    <property type="gene ID" value="ENSNMLG00000016190.1"/>
</dbReference>
<sequence>MDPPAEATTADALGDKDRRPQKSSKGLGCESLSLPSYKDYPAHQPFITTLVHHSAPAQTYRASSPTKAFPETNSAAILSALRNLQEKIRKLEKEKAHKRIDIPDTMKEVTESSMQSERITRTLDNAPDIRGAVGDTANCNQVLISHLAAAESRCLKLERQLDHMKKMLHSTKTDKSNIVTLVKETTRPADQHTDSPTVLARLEKLDHLEQEYLRLTCTQNNTERKIHELELKLQEEEHQRKLVEDKANQLQAGLETNRILLRSVSPRQSTRQPKEKRCNSKVKKPSLQHSPTEPHYKLSLRDVPFVAGTSVGSSHSVRANVQSVLSLLKCHQPHLCNSRVLSNKPNSSGTESQSYSSSSSLSNEDELTDLLHTLQEELRLMSLEQDELLRQVETSVSDRERKDLQREQERLLLKMERKGEQIDKLYKHKAHFKHLLKDSQAGCAKRSHVATTRKVSSRGRSAAAVKLGPGERSRRNLHLLKDMRALQMSLQT</sequence>
<evidence type="ECO:0000259" key="9">
    <source>
        <dbReference type="Pfam" id="PF06657"/>
    </source>
</evidence>
<dbReference type="Pfam" id="PF06657">
    <property type="entry name" value="Cep57_MT_bd"/>
    <property type="match status" value="1"/>
</dbReference>
<evidence type="ECO:0008006" key="13">
    <source>
        <dbReference type="Google" id="ProtNLM"/>
    </source>
</evidence>
<dbReference type="GO" id="GO:0042802">
    <property type="term" value="F:identical protein binding"/>
    <property type="evidence" value="ECO:0007669"/>
    <property type="project" value="InterPro"/>
</dbReference>
<evidence type="ECO:0000256" key="3">
    <source>
        <dbReference type="ARBA" id="ARBA00022490"/>
    </source>
</evidence>
<dbReference type="Gene3D" id="1.20.58.90">
    <property type="match status" value="1"/>
</dbReference>
<evidence type="ECO:0000256" key="8">
    <source>
        <dbReference type="SAM" id="MobiDB-lite"/>
    </source>
</evidence>
<reference evidence="11" key="2">
    <citation type="submission" date="2025-09" db="UniProtKB">
        <authorList>
            <consortium name="Ensembl"/>
        </authorList>
    </citation>
    <scope>IDENTIFICATION</scope>
</reference>